<feature type="region of interest" description="Disordered" evidence="9">
    <location>
        <begin position="1"/>
        <end position="98"/>
    </location>
</feature>
<dbReference type="PROSITE" id="PS50174">
    <property type="entry name" value="G_PATCH"/>
    <property type="match status" value="1"/>
</dbReference>
<keyword evidence="3 7" id="KW-0507">mRNA processing</keyword>
<comment type="function">
    <text evidence="7">May be involved in pre-mRNA splicing.</text>
</comment>
<dbReference type="InterPro" id="IPR045211">
    <property type="entry name" value="TFP11/STIP/Ntr1"/>
</dbReference>
<dbReference type="PANTHER" id="PTHR23329">
    <property type="entry name" value="TUFTELIN-INTERACTING PROTEIN 11-RELATED"/>
    <property type="match status" value="1"/>
</dbReference>
<evidence type="ECO:0000259" key="10">
    <source>
        <dbReference type="PROSITE" id="PS50174"/>
    </source>
</evidence>
<dbReference type="EMBL" id="CADEPM010000004">
    <property type="protein sequence ID" value="CAB3405543.1"/>
    <property type="molecule type" value="Genomic_DNA"/>
</dbReference>
<dbReference type="AlphaFoldDB" id="A0A8S1EW49"/>
<dbReference type="OrthoDB" id="4822at2759"/>
<evidence type="ECO:0000256" key="2">
    <source>
        <dbReference type="ARBA" id="ARBA00010900"/>
    </source>
</evidence>
<comment type="subcellular location">
    <subcellularLocation>
        <location evidence="1 7">Nucleus</location>
    </subcellularLocation>
</comment>
<comment type="caution">
    <text evidence="11">The sequence shown here is derived from an EMBL/GenBank/DDBJ whole genome shotgun (WGS) entry which is preliminary data.</text>
</comment>
<evidence type="ECO:0000313" key="12">
    <source>
        <dbReference type="Proteomes" id="UP000494206"/>
    </source>
</evidence>
<sequence length="811" mass="92217">MDDDEGHESFEINDTDFEYAMNPGRRHFQSKEQATYGVWAQEDSDDEDSKAPYRKKGKYTAPVGFVSGGIQQGSKIDKDDPESLAAGEYSSKREPEEEVIQIDFNRRTKKAQKEAGAQVFAGMRTSTTSGATDPAKFGDWLKHGKGSVVMKMMQSMGYKAGEGLGSSGQGIIEPVQAAVRKGRGAVGAYGKEMTGPKFGESAADAQKRNAQSSSNIDNDEVGETSQTTTKGGWKKSQKVKTRYRTIEDVLEENDSGSGYRASSTHAQTKVIDMTGPQQKVYSGYDSFSMKTKSEYEIDTEKREVFDVPELLHNLNLLVDLTEEGIRRNNHQLITLKDQSTALEYDMKQIEKALKDEEEEASRMKKVYDLIDGFTAKSSPTMNECQELFLKLRDEFPQEYRMYQLESVAIPCVLPLISQYFSKWKPLDPDHVIYGVELMKEWKTIIGNDKSTFGMNRNNSDEIPAFDRLIWDGWLPALRRATLTWNPRDEMNQMIELIETWMTILPIWIKENILEQLIVPRISDRVSNWDPTSDPVPIHSWLVPWLVILGDRIQAVMPPIRQKLQKALKLWDPKDRSAIGILRPWKNVWAKGTFTAFLAQNIVPKLSTTLEEMELDPRVNPEYDEWIAVMDWLELIHPDAIANIVAKSFFPRMYRILCQWLDSPGVNIQEVKMWYGEWKNRIPVQLTNFPMINESLRRCLIAIGQSMQGVRVGNLPPLQTHQPTMPQHIPRPMPTANSQLSLKDAIEMTAARNGFTYHPQVGRLKDGRQVFWFGAVSIYIDVGMVFVMDPVNFVWRPIGLDELIRLAKGSAG</sequence>
<feature type="coiled-coil region" evidence="8">
    <location>
        <begin position="339"/>
        <end position="366"/>
    </location>
</feature>
<evidence type="ECO:0000256" key="6">
    <source>
        <dbReference type="ARBA" id="ARBA00023242"/>
    </source>
</evidence>
<dbReference type="GO" id="GO:0003676">
    <property type="term" value="F:nucleic acid binding"/>
    <property type="evidence" value="ECO:0007669"/>
    <property type="project" value="InterPro"/>
</dbReference>
<dbReference type="SMART" id="SM00443">
    <property type="entry name" value="G_patch"/>
    <property type="match status" value="1"/>
</dbReference>
<evidence type="ECO:0000256" key="4">
    <source>
        <dbReference type="ARBA" id="ARBA00022728"/>
    </source>
</evidence>
<feature type="compositionally biased region" description="Acidic residues" evidence="9">
    <location>
        <begin position="1"/>
        <end position="17"/>
    </location>
</feature>
<dbReference type="InterPro" id="IPR024933">
    <property type="entry name" value="TFP11"/>
</dbReference>
<keyword evidence="4 7" id="KW-0747">Spliceosome</keyword>
<evidence type="ECO:0000256" key="7">
    <source>
        <dbReference type="PIRNR" id="PIRNR017706"/>
    </source>
</evidence>
<accession>A0A8S1EW49</accession>
<dbReference type="GO" id="GO:0000390">
    <property type="term" value="P:spliceosomal complex disassembly"/>
    <property type="evidence" value="ECO:0007669"/>
    <property type="project" value="InterPro"/>
</dbReference>
<dbReference type="Pfam" id="PF12457">
    <property type="entry name" value="TIP_N"/>
    <property type="match status" value="1"/>
</dbReference>
<proteinExistence type="inferred from homology"/>
<organism evidence="11 12">
    <name type="scientific">Caenorhabditis bovis</name>
    <dbReference type="NCBI Taxonomy" id="2654633"/>
    <lineage>
        <taxon>Eukaryota</taxon>
        <taxon>Metazoa</taxon>
        <taxon>Ecdysozoa</taxon>
        <taxon>Nematoda</taxon>
        <taxon>Chromadorea</taxon>
        <taxon>Rhabditida</taxon>
        <taxon>Rhabditina</taxon>
        <taxon>Rhabditomorpha</taxon>
        <taxon>Rhabditoidea</taxon>
        <taxon>Rhabditidae</taxon>
        <taxon>Peloderinae</taxon>
        <taxon>Caenorhabditis</taxon>
    </lineage>
</organism>
<evidence type="ECO:0000256" key="8">
    <source>
        <dbReference type="SAM" id="Coils"/>
    </source>
</evidence>
<reference evidence="11 12" key="1">
    <citation type="submission" date="2020-04" db="EMBL/GenBank/DDBJ databases">
        <authorList>
            <person name="Laetsch R D."/>
            <person name="Stevens L."/>
            <person name="Kumar S."/>
            <person name="Blaxter L. M."/>
        </authorList>
    </citation>
    <scope>NUCLEOTIDE SEQUENCE [LARGE SCALE GENOMIC DNA]</scope>
</reference>
<evidence type="ECO:0000256" key="3">
    <source>
        <dbReference type="ARBA" id="ARBA00022664"/>
    </source>
</evidence>
<feature type="region of interest" description="Disordered" evidence="9">
    <location>
        <begin position="192"/>
        <end position="238"/>
    </location>
</feature>
<keyword evidence="12" id="KW-1185">Reference proteome</keyword>
<protein>
    <recommendedName>
        <fullName evidence="7">Septin and tuftelin-interacting protein 1 homolog</fullName>
    </recommendedName>
</protein>
<dbReference type="InterPro" id="IPR000467">
    <property type="entry name" value="G_patch_dom"/>
</dbReference>
<dbReference type="GO" id="GO:0071008">
    <property type="term" value="C:U2-type post-mRNA release spliceosomal complex"/>
    <property type="evidence" value="ECO:0007669"/>
    <property type="project" value="TreeGrafter"/>
</dbReference>
<feature type="domain" description="G-patch" evidence="10">
    <location>
        <begin position="145"/>
        <end position="191"/>
    </location>
</feature>
<keyword evidence="6 7" id="KW-0539">Nucleus</keyword>
<evidence type="ECO:0000256" key="1">
    <source>
        <dbReference type="ARBA" id="ARBA00004123"/>
    </source>
</evidence>
<keyword evidence="5 7" id="KW-0508">mRNA splicing</keyword>
<keyword evidence="8" id="KW-0175">Coiled coil</keyword>
<gene>
    <name evidence="11" type="ORF">CBOVIS_LOCUS7728</name>
</gene>
<name>A0A8S1EW49_9PELO</name>
<dbReference type="PANTHER" id="PTHR23329:SF1">
    <property type="entry name" value="TUFTELIN-INTERACTING PROTEIN 11"/>
    <property type="match status" value="1"/>
</dbReference>
<dbReference type="PIRSF" id="PIRSF017706">
    <property type="entry name" value="TFIP11"/>
    <property type="match status" value="1"/>
</dbReference>
<dbReference type="InterPro" id="IPR022783">
    <property type="entry name" value="GCFC_dom"/>
</dbReference>
<evidence type="ECO:0000256" key="9">
    <source>
        <dbReference type="SAM" id="MobiDB-lite"/>
    </source>
</evidence>
<evidence type="ECO:0000256" key="5">
    <source>
        <dbReference type="ARBA" id="ARBA00023187"/>
    </source>
</evidence>
<dbReference type="Pfam" id="PF01585">
    <property type="entry name" value="G-patch"/>
    <property type="match status" value="1"/>
</dbReference>
<dbReference type="InterPro" id="IPR022159">
    <property type="entry name" value="STIP/TFIP11_N"/>
</dbReference>
<dbReference type="Pfam" id="PF07842">
    <property type="entry name" value="GCFC"/>
    <property type="match status" value="1"/>
</dbReference>
<evidence type="ECO:0000313" key="11">
    <source>
        <dbReference type="EMBL" id="CAB3405543.1"/>
    </source>
</evidence>
<dbReference type="Proteomes" id="UP000494206">
    <property type="component" value="Unassembled WGS sequence"/>
</dbReference>
<comment type="similarity">
    <text evidence="2 7">Belongs to the TFP11/STIP family.</text>
</comment>